<dbReference type="GO" id="GO:0016747">
    <property type="term" value="F:acyltransferase activity, transferring groups other than amino-acyl groups"/>
    <property type="evidence" value="ECO:0007669"/>
    <property type="project" value="InterPro"/>
</dbReference>
<dbReference type="InterPro" id="IPR000182">
    <property type="entry name" value="GNAT_dom"/>
</dbReference>
<dbReference type="Proteomes" id="UP000001937">
    <property type="component" value="Chromosome"/>
</dbReference>
<dbReference type="KEGG" id="fra:Francci3_1854"/>
<protein>
    <submittedName>
        <fullName evidence="2">GCN5-related N-acetyltransferase</fullName>
    </submittedName>
</protein>
<accession>Q2JBW2</accession>
<reference evidence="2 3" key="1">
    <citation type="journal article" date="2007" name="Genome Res.">
        <title>Genome characteristics of facultatively symbiotic Frankia sp. strains reflect host range and host plant biogeography.</title>
        <authorList>
            <person name="Normand P."/>
            <person name="Lapierre P."/>
            <person name="Tisa L.S."/>
            <person name="Gogarten J.P."/>
            <person name="Alloisio N."/>
            <person name="Bagnarol E."/>
            <person name="Bassi C.A."/>
            <person name="Berry A.M."/>
            <person name="Bickhart D.M."/>
            <person name="Choisne N."/>
            <person name="Couloux A."/>
            <person name="Cournoyer B."/>
            <person name="Cruveiller S."/>
            <person name="Daubin V."/>
            <person name="Demange N."/>
            <person name="Francino M.P."/>
            <person name="Goltsman E."/>
            <person name="Huang Y."/>
            <person name="Kopp O.R."/>
            <person name="Labarre L."/>
            <person name="Lapidus A."/>
            <person name="Lavire C."/>
            <person name="Marechal J."/>
            <person name="Martinez M."/>
            <person name="Mastronunzio J.E."/>
            <person name="Mullin B.C."/>
            <person name="Niemann J."/>
            <person name="Pujic P."/>
            <person name="Rawnsley T."/>
            <person name="Rouy Z."/>
            <person name="Schenowitz C."/>
            <person name="Sellstedt A."/>
            <person name="Tavares F."/>
            <person name="Tomkins J.P."/>
            <person name="Vallenet D."/>
            <person name="Valverde C."/>
            <person name="Wall L.G."/>
            <person name="Wang Y."/>
            <person name="Medigue C."/>
            <person name="Benson D.R."/>
        </authorList>
    </citation>
    <scope>NUCLEOTIDE SEQUENCE [LARGE SCALE GENOMIC DNA]</scope>
    <source>
        <strain evidence="3">DSM 45818 / CECT 9043 / CcI3</strain>
    </source>
</reference>
<dbReference type="EMBL" id="CP000249">
    <property type="protein sequence ID" value="ABD11230.1"/>
    <property type="molecule type" value="Genomic_DNA"/>
</dbReference>
<dbReference type="InterPro" id="IPR016181">
    <property type="entry name" value="Acyl_CoA_acyltransferase"/>
</dbReference>
<dbReference type="AlphaFoldDB" id="Q2JBW2"/>
<evidence type="ECO:0000313" key="2">
    <source>
        <dbReference type="EMBL" id="ABD11230.1"/>
    </source>
</evidence>
<dbReference type="HOGENOM" id="CLU_064724_2_0_11"/>
<dbReference type="SUPFAM" id="SSF55729">
    <property type="entry name" value="Acyl-CoA N-acyltransferases (Nat)"/>
    <property type="match status" value="1"/>
</dbReference>
<proteinExistence type="predicted"/>
<dbReference type="RefSeq" id="WP_011436290.1">
    <property type="nucleotide sequence ID" value="NC_007777.1"/>
</dbReference>
<dbReference type="Gene3D" id="3.40.630.30">
    <property type="match status" value="1"/>
</dbReference>
<evidence type="ECO:0000259" key="1">
    <source>
        <dbReference type="PROSITE" id="PS51186"/>
    </source>
</evidence>
<dbReference type="PROSITE" id="PS51186">
    <property type="entry name" value="GNAT"/>
    <property type="match status" value="1"/>
</dbReference>
<gene>
    <name evidence="2" type="ordered locus">Francci3_1854</name>
</gene>
<dbReference type="eggNOG" id="COG3393">
    <property type="taxonomic scope" value="Bacteria"/>
</dbReference>
<evidence type="ECO:0000313" key="3">
    <source>
        <dbReference type="Proteomes" id="UP000001937"/>
    </source>
</evidence>
<dbReference type="STRING" id="106370.Francci3_1854"/>
<dbReference type="OrthoDB" id="3174529at2"/>
<sequence length="287" mass="30579">MAWFMTGSIEEFLAVAGEFLMSQLAENTVLVTVAETLQARGMAAFGDAAPLFGWWLEAGGPIESAFVHTPPNPVLLTTVPPRAVESLVASWPRGRPLSGVNAPAQVASAFASSWHQGTAAAPSLHRRERLYRLGDLAAPQPKPAGRPRAAEATDKDLLVAWVTAFQEETGAAAGNAPRRVDDRLSYGGFTLWEVDGAPVSVAGITRPVGGMIRIGPVYTPPGFWRRGYAGAVTAAVSQTALEAGAREVLLFTDLANPTSNSVYQRLGFEPVEDRVVLLYERTPTPSI</sequence>
<organism evidence="2 3">
    <name type="scientific">Frankia casuarinae (strain DSM 45818 / CECT 9043 / HFP020203 / CcI3)</name>
    <dbReference type="NCBI Taxonomy" id="106370"/>
    <lineage>
        <taxon>Bacteria</taxon>
        <taxon>Bacillati</taxon>
        <taxon>Actinomycetota</taxon>
        <taxon>Actinomycetes</taxon>
        <taxon>Frankiales</taxon>
        <taxon>Frankiaceae</taxon>
        <taxon>Frankia</taxon>
    </lineage>
</organism>
<keyword evidence="3" id="KW-1185">Reference proteome</keyword>
<name>Q2JBW2_FRACC</name>
<dbReference type="Pfam" id="PF00583">
    <property type="entry name" value="Acetyltransf_1"/>
    <property type="match status" value="1"/>
</dbReference>
<feature type="domain" description="N-acetyltransferase" evidence="1">
    <location>
        <begin position="145"/>
        <end position="287"/>
    </location>
</feature>